<protein>
    <recommendedName>
        <fullName evidence="9">Protein-export membrane protein SecG</fullName>
    </recommendedName>
</protein>
<comment type="function">
    <text evidence="9">Involved in protein export. Participates in an early event of protein translocation.</text>
</comment>
<sequence length="95" mass="10355">MLTHGFILATQEREERSLLQQWIPAIRVVQIILSIAVVIFILLQVRGAGLGSAFGGSSAGSVFKTRRGVERLIFNITIAFVILFGVICLLSTAIQ</sequence>
<keyword evidence="11" id="KW-1185">Reference proteome</keyword>
<feature type="transmembrane region" description="Helical" evidence="9">
    <location>
        <begin position="72"/>
        <end position="94"/>
    </location>
</feature>
<keyword evidence="8 9" id="KW-0472">Membrane</keyword>
<dbReference type="KEGG" id="kbs:EPA93_26730"/>
<evidence type="ECO:0000313" key="10">
    <source>
        <dbReference type="EMBL" id="QBD79388.1"/>
    </source>
</evidence>
<name>A0A4P6JUR2_KTERU</name>
<proteinExistence type="inferred from homology"/>
<organism evidence="10 11">
    <name type="scientific">Ktedonosporobacter rubrisoli</name>
    <dbReference type="NCBI Taxonomy" id="2509675"/>
    <lineage>
        <taxon>Bacteria</taxon>
        <taxon>Bacillati</taxon>
        <taxon>Chloroflexota</taxon>
        <taxon>Ktedonobacteria</taxon>
        <taxon>Ktedonobacterales</taxon>
        <taxon>Ktedonosporobacteraceae</taxon>
        <taxon>Ktedonosporobacter</taxon>
    </lineage>
</organism>
<dbReference type="AlphaFoldDB" id="A0A4P6JUR2"/>
<dbReference type="Proteomes" id="UP000290365">
    <property type="component" value="Chromosome"/>
</dbReference>
<feature type="transmembrane region" description="Helical" evidence="9">
    <location>
        <begin position="22"/>
        <end position="43"/>
    </location>
</feature>
<dbReference type="GO" id="GO:0005886">
    <property type="term" value="C:plasma membrane"/>
    <property type="evidence" value="ECO:0007669"/>
    <property type="project" value="UniProtKB-SubCell"/>
</dbReference>
<keyword evidence="6 9" id="KW-1133">Transmembrane helix</keyword>
<evidence type="ECO:0000256" key="7">
    <source>
        <dbReference type="ARBA" id="ARBA00023010"/>
    </source>
</evidence>
<evidence type="ECO:0000313" key="11">
    <source>
        <dbReference type="Proteomes" id="UP000290365"/>
    </source>
</evidence>
<evidence type="ECO:0000256" key="1">
    <source>
        <dbReference type="ARBA" id="ARBA00004141"/>
    </source>
</evidence>
<keyword evidence="9" id="KW-1003">Cell membrane</keyword>
<reference evidence="10 11" key="1">
    <citation type="submission" date="2019-01" db="EMBL/GenBank/DDBJ databases">
        <title>Ktedonosporobacter rubrisoli SCAWS-G2.</title>
        <authorList>
            <person name="Huang Y."/>
            <person name="Yan B."/>
        </authorList>
    </citation>
    <scope>NUCLEOTIDE SEQUENCE [LARGE SCALE GENOMIC DNA]</scope>
    <source>
        <strain evidence="10 11">SCAWS-G2</strain>
    </source>
</reference>
<evidence type="ECO:0000256" key="6">
    <source>
        <dbReference type="ARBA" id="ARBA00022989"/>
    </source>
</evidence>
<comment type="similarity">
    <text evidence="2 9">Belongs to the SecG family.</text>
</comment>
<gene>
    <name evidence="10" type="primary">secG</name>
    <name evidence="10" type="ORF">EPA93_26730</name>
</gene>
<evidence type="ECO:0000256" key="3">
    <source>
        <dbReference type="ARBA" id="ARBA00022448"/>
    </source>
</evidence>
<dbReference type="GO" id="GO:0009306">
    <property type="term" value="P:protein secretion"/>
    <property type="evidence" value="ECO:0007669"/>
    <property type="project" value="UniProtKB-UniRule"/>
</dbReference>
<evidence type="ECO:0000256" key="8">
    <source>
        <dbReference type="ARBA" id="ARBA00023136"/>
    </source>
</evidence>
<accession>A0A4P6JUR2</accession>
<dbReference type="NCBIfam" id="TIGR00810">
    <property type="entry name" value="secG"/>
    <property type="match status" value="1"/>
</dbReference>
<dbReference type="InterPro" id="IPR004692">
    <property type="entry name" value="SecG"/>
</dbReference>
<comment type="subcellular location">
    <subcellularLocation>
        <location evidence="9">Cell membrane</location>
        <topology evidence="9">Multi-pass membrane protein</topology>
    </subcellularLocation>
    <subcellularLocation>
        <location evidence="1">Membrane</location>
        <topology evidence="1">Multi-pass membrane protein</topology>
    </subcellularLocation>
</comment>
<keyword evidence="4 9" id="KW-0812">Transmembrane</keyword>
<keyword evidence="7 9" id="KW-0811">Translocation</keyword>
<evidence type="ECO:0000256" key="5">
    <source>
        <dbReference type="ARBA" id="ARBA00022927"/>
    </source>
</evidence>
<dbReference type="OrthoDB" id="165194at2"/>
<keyword evidence="5 9" id="KW-0653">Protein transport</keyword>
<dbReference type="GO" id="GO:0015450">
    <property type="term" value="F:protein-transporting ATPase activity"/>
    <property type="evidence" value="ECO:0007669"/>
    <property type="project" value="UniProtKB-UniRule"/>
</dbReference>
<dbReference type="Pfam" id="PF03840">
    <property type="entry name" value="SecG"/>
    <property type="match status" value="1"/>
</dbReference>
<evidence type="ECO:0000256" key="2">
    <source>
        <dbReference type="ARBA" id="ARBA00008445"/>
    </source>
</evidence>
<evidence type="ECO:0000256" key="9">
    <source>
        <dbReference type="RuleBase" id="RU365087"/>
    </source>
</evidence>
<dbReference type="EMBL" id="CP035758">
    <property type="protein sequence ID" value="QBD79388.1"/>
    <property type="molecule type" value="Genomic_DNA"/>
</dbReference>
<evidence type="ECO:0000256" key="4">
    <source>
        <dbReference type="ARBA" id="ARBA00022692"/>
    </source>
</evidence>
<keyword evidence="3 9" id="KW-0813">Transport</keyword>